<dbReference type="InterPro" id="IPR011989">
    <property type="entry name" value="ARM-like"/>
</dbReference>
<dbReference type="GO" id="GO:0006606">
    <property type="term" value="P:protein import into nucleus"/>
    <property type="evidence" value="ECO:0007669"/>
    <property type="project" value="InterPro"/>
</dbReference>
<reference evidence="9 10" key="1">
    <citation type="submission" date="2016-07" db="EMBL/GenBank/DDBJ databases">
        <title>Pervasive Adenine N6-methylation of Active Genes in Fungi.</title>
        <authorList>
            <consortium name="DOE Joint Genome Institute"/>
            <person name="Mondo S.J."/>
            <person name="Dannebaum R.O."/>
            <person name="Kuo R.C."/>
            <person name="Labutti K."/>
            <person name="Haridas S."/>
            <person name="Kuo A."/>
            <person name="Salamov A."/>
            <person name="Ahrendt S.R."/>
            <person name="Lipzen A."/>
            <person name="Sullivan W."/>
            <person name="Andreopoulos W.B."/>
            <person name="Clum A."/>
            <person name="Lindquist E."/>
            <person name="Daum C."/>
            <person name="Ramamoorthy G.K."/>
            <person name="Gryganskyi A."/>
            <person name="Culley D."/>
            <person name="Magnuson J.K."/>
            <person name="James T.Y."/>
            <person name="O'Malley M.A."/>
            <person name="Stajich J.E."/>
            <person name="Spatafora J.W."/>
            <person name="Visel A."/>
            <person name="Grigoriev I.V."/>
        </authorList>
    </citation>
    <scope>NUCLEOTIDE SEQUENCE [LARGE SCALE GENOMIC DNA]</scope>
    <source>
        <strain evidence="9 10">NRRL 2496</strain>
    </source>
</reference>
<dbReference type="PROSITE" id="PS51214">
    <property type="entry name" value="IBB"/>
    <property type="match status" value="1"/>
</dbReference>
<dbReference type="SUPFAM" id="SSF48371">
    <property type="entry name" value="ARM repeat"/>
    <property type="match status" value="1"/>
</dbReference>
<name>A0A1X2H843_SYNRA</name>
<dbReference type="InterPro" id="IPR000225">
    <property type="entry name" value="Armadillo"/>
</dbReference>
<dbReference type="FunFam" id="1.25.10.10:FF:000021">
    <property type="entry name" value="Importin subunit alpha"/>
    <property type="match status" value="1"/>
</dbReference>
<gene>
    <name evidence="9" type="ORF">BCR43DRAFT_494529</name>
</gene>
<dbReference type="InParanoid" id="A0A1X2H843"/>
<dbReference type="Gene3D" id="1.25.10.10">
    <property type="entry name" value="Leucine-rich Repeat Variant"/>
    <property type="match status" value="1"/>
</dbReference>
<evidence type="ECO:0000313" key="9">
    <source>
        <dbReference type="EMBL" id="ORY94749.1"/>
    </source>
</evidence>
<dbReference type="Gene3D" id="1.20.5.690">
    <property type="entry name" value="Importin-alpha, importin-beta-binding domain"/>
    <property type="match status" value="1"/>
</dbReference>
<feature type="repeat" description="ARM" evidence="6">
    <location>
        <begin position="112"/>
        <end position="154"/>
    </location>
</feature>
<dbReference type="FunCoup" id="A0A1X2H843">
    <property type="interactions" value="572"/>
</dbReference>
<dbReference type="OrthoDB" id="29145at2759"/>
<dbReference type="InterPro" id="IPR024931">
    <property type="entry name" value="Importin_alpha"/>
</dbReference>
<dbReference type="AlphaFoldDB" id="A0A1X2H843"/>
<dbReference type="PROSITE" id="PS50176">
    <property type="entry name" value="ARM_REPEAT"/>
    <property type="match status" value="5"/>
</dbReference>
<evidence type="ECO:0000256" key="6">
    <source>
        <dbReference type="PROSITE-ProRule" id="PRU00259"/>
    </source>
</evidence>
<feature type="repeat" description="ARM" evidence="6">
    <location>
        <begin position="323"/>
        <end position="365"/>
    </location>
</feature>
<dbReference type="InterPro" id="IPR036975">
    <property type="entry name" value="Importin-a_IBB_sf"/>
</dbReference>
<dbReference type="OMA" id="NWSTISV"/>
<evidence type="ECO:0000256" key="1">
    <source>
        <dbReference type="ARBA" id="ARBA00010394"/>
    </source>
</evidence>
<keyword evidence="4 5" id="KW-0653">Protein transport</keyword>
<evidence type="ECO:0000256" key="4">
    <source>
        <dbReference type="ARBA" id="ARBA00022927"/>
    </source>
</evidence>
<dbReference type="InterPro" id="IPR032413">
    <property type="entry name" value="Arm_3"/>
</dbReference>
<keyword evidence="2 5" id="KW-0813">Transport</keyword>
<protein>
    <recommendedName>
        <fullName evidence="5">Importin subunit alpha</fullName>
    </recommendedName>
</protein>
<feature type="repeat" description="ARM" evidence="6">
    <location>
        <begin position="154"/>
        <end position="182"/>
    </location>
</feature>
<evidence type="ECO:0000259" key="8">
    <source>
        <dbReference type="PROSITE" id="PS51214"/>
    </source>
</evidence>
<comment type="similarity">
    <text evidence="1 5">Belongs to the importin alpha family.</text>
</comment>
<evidence type="ECO:0000256" key="2">
    <source>
        <dbReference type="ARBA" id="ARBA00022448"/>
    </source>
</evidence>
<accession>A0A1X2H843</accession>
<dbReference type="GO" id="GO:0005737">
    <property type="term" value="C:cytoplasm"/>
    <property type="evidence" value="ECO:0007669"/>
    <property type="project" value="InterPro"/>
</dbReference>
<sequence>MDQFDQRRNAFKSRGQFQQDEVRRRREKTQVQIRKQKKEENLAKRRNFAHIPEDNNSEDELVADDDEIQLLPSLTRDVYTDVVETQLAATAHFRKLLSKELNPPIEQVISCNVIPRFVQFLRSENPMLQFEAAWALTNIASGTSEQTKVVMDANAVPYFVDLLDSPVSDVREQAVWALGNIAGDSAQCRDYVLRVGILPPLLRLFTENSKLSMLRNATWTLSNLCRGKSPSPDWQAISPAISLLARLACLLDEEILIDACWALSYLSDGGSNQIQAVVDSGVVPRLVELLQHPAHAVQTPSLRTIGNIVTGDDRQTQVVIDNGAIPVLIDLLVSPKEAIRKEACWTISNITAGSAEQIQTVIDSGLIRPLVHILAHGDPKTKKEACWAIGNATSGGVSNPDQIRYLVAEGCIKPLCDILTSMDNKIIAVALDGLDNILRAGEFERPQTPDNTNPYALFIEECGGMEAIHALQSHDNMDIYRKSYGIIDRYFSDDAVEDIEGPTMTDEFTFQQSMERPAGGFDFSVPPQ</sequence>
<evidence type="ECO:0000256" key="7">
    <source>
        <dbReference type="SAM" id="MobiDB-lite"/>
    </source>
</evidence>
<dbReference type="InterPro" id="IPR016024">
    <property type="entry name" value="ARM-type_fold"/>
</dbReference>
<dbReference type="Pfam" id="PF16186">
    <property type="entry name" value="Arm_3"/>
    <property type="match status" value="1"/>
</dbReference>
<feature type="region of interest" description="Disordered" evidence="7">
    <location>
        <begin position="1"/>
        <end position="39"/>
    </location>
</feature>
<evidence type="ECO:0000256" key="5">
    <source>
        <dbReference type="PIRNR" id="PIRNR005673"/>
    </source>
</evidence>
<comment type="caution">
    <text evidence="9">The sequence shown here is derived from an EMBL/GenBank/DDBJ whole genome shotgun (WGS) entry which is preliminary data.</text>
</comment>
<evidence type="ECO:0000313" key="10">
    <source>
        <dbReference type="Proteomes" id="UP000242180"/>
    </source>
</evidence>
<feature type="repeat" description="ARM" evidence="6">
    <location>
        <begin position="196"/>
        <end position="224"/>
    </location>
</feature>
<dbReference type="PANTHER" id="PTHR23316">
    <property type="entry name" value="IMPORTIN ALPHA"/>
    <property type="match status" value="1"/>
</dbReference>
<dbReference type="PIRSF" id="PIRSF005673">
    <property type="entry name" value="Importin_alpha"/>
    <property type="match status" value="1"/>
</dbReference>
<dbReference type="InterPro" id="IPR002652">
    <property type="entry name" value="Importin-a_IBB"/>
</dbReference>
<dbReference type="GO" id="GO:0061608">
    <property type="term" value="F:nuclear import signal receptor activity"/>
    <property type="evidence" value="ECO:0007669"/>
    <property type="project" value="InterPro"/>
</dbReference>
<dbReference type="Pfam" id="PF01749">
    <property type="entry name" value="IBB"/>
    <property type="match status" value="1"/>
</dbReference>
<keyword evidence="10" id="KW-1185">Reference proteome</keyword>
<keyword evidence="3" id="KW-0677">Repeat</keyword>
<dbReference type="SMART" id="SM00185">
    <property type="entry name" value="ARM"/>
    <property type="match status" value="8"/>
</dbReference>
<dbReference type="STRING" id="13706.A0A1X2H843"/>
<feature type="domain" description="IBB" evidence="8">
    <location>
        <begin position="1"/>
        <end position="55"/>
    </location>
</feature>
<dbReference type="Proteomes" id="UP000242180">
    <property type="component" value="Unassembled WGS sequence"/>
</dbReference>
<proteinExistence type="inferred from homology"/>
<evidence type="ECO:0000256" key="3">
    <source>
        <dbReference type="ARBA" id="ARBA00022737"/>
    </source>
</evidence>
<dbReference type="Pfam" id="PF00514">
    <property type="entry name" value="Arm"/>
    <property type="match status" value="7"/>
</dbReference>
<organism evidence="9 10">
    <name type="scientific">Syncephalastrum racemosum</name>
    <name type="common">Filamentous fungus</name>
    <dbReference type="NCBI Taxonomy" id="13706"/>
    <lineage>
        <taxon>Eukaryota</taxon>
        <taxon>Fungi</taxon>
        <taxon>Fungi incertae sedis</taxon>
        <taxon>Mucoromycota</taxon>
        <taxon>Mucoromycotina</taxon>
        <taxon>Mucoromycetes</taxon>
        <taxon>Mucorales</taxon>
        <taxon>Syncephalastraceae</taxon>
        <taxon>Syncephalastrum</taxon>
    </lineage>
</organism>
<dbReference type="EMBL" id="MCGN01000007">
    <property type="protein sequence ID" value="ORY94749.1"/>
    <property type="molecule type" value="Genomic_DNA"/>
</dbReference>
<feature type="repeat" description="ARM" evidence="6">
    <location>
        <begin position="281"/>
        <end position="323"/>
    </location>
</feature>
<dbReference type="GO" id="GO:0005634">
    <property type="term" value="C:nucleus"/>
    <property type="evidence" value="ECO:0007669"/>
    <property type="project" value="UniProtKB-ARBA"/>
</dbReference>